<accession>A0A1G6GUN2</accession>
<evidence type="ECO:0000256" key="1">
    <source>
        <dbReference type="SAM" id="Phobius"/>
    </source>
</evidence>
<protein>
    <submittedName>
        <fullName evidence="2">Uncharacterized protein</fullName>
    </submittedName>
</protein>
<dbReference type="AlphaFoldDB" id="A0A1G6GUN2"/>
<reference evidence="2 3" key="1">
    <citation type="submission" date="2016-06" db="EMBL/GenBank/DDBJ databases">
        <authorList>
            <person name="Olsen C.W."/>
            <person name="Carey S."/>
            <person name="Hinshaw L."/>
            <person name="Karasin A.I."/>
        </authorList>
    </citation>
    <scope>NUCLEOTIDE SEQUENCE [LARGE SCALE GENOMIC DNA]</scope>
    <source>
        <strain evidence="2 3">LZ-22</strain>
    </source>
</reference>
<feature type="transmembrane region" description="Helical" evidence="1">
    <location>
        <begin position="21"/>
        <end position="39"/>
    </location>
</feature>
<evidence type="ECO:0000313" key="2">
    <source>
        <dbReference type="EMBL" id="SDB85732.1"/>
    </source>
</evidence>
<evidence type="ECO:0000313" key="3">
    <source>
        <dbReference type="Proteomes" id="UP000199086"/>
    </source>
</evidence>
<name>A0A1G6GUN2_9ACTN</name>
<dbReference type="RefSeq" id="WP_092609574.1">
    <property type="nucleotide sequence ID" value="NZ_FMYF01000005.1"/>
</dbReference>
<organism evidence="2 3">
    <name type="scientific">Raineyella antarctica</name>
    <dbReference type="NCBI Taxonomy" id="1577474"/>
    <lineage>
        <taxon>Bacteria</taxon>
        <taxon>Bacillati</taxon>
        <taxon>Actinomycetota</taxon>
        <taxon>Actinomycetes</taxon>
        <taxon>Propionibacteriales</taxon>
        <taxon>Propionibacteriaceae</taxon>
        <taxon>Raineyella</taxon>
    </lineage>
</organism>
<keyword evidence="1" id="KW-0472">Membrane</keyword>
<feature type="transmembrane region" description="Helical" evidence="1">
    <location>
        <begin position="45"/>
        <end position="71"/>
    </location>
</feature>
<proteinExistence type="predicted"/>
<keyword evidence="1" id="KW-0812">Transmembrane</keyword>
<dbReference type="EMBL" id="FMYF01000005">
    <property type="protein sequence ID" value="SDB85732.1"/>
    <property type="molecule type" value="Genomic_DNA"/>
</dbReference>
<sequence>MISLPSALRSRLAAAPRPLHAAAALLLVQALGFVAFGGYELTQVAAGRVVSGIVTALLLILWGLGLAFGGWAMLGGRLLARGPVVAAEIIHLPIAWSFRGGQTTWVTLLLGLTSLAVVLLVLVPASTRHLTGAAGRP</sequence>
<dbReference type="Proteomes" id="UP000199086">
    <property type="component" value="Unassembled WGS sequence"/>
</dbReference>
<feature type="transmembrane region" description="Helical" evidence="1">
    <location>
        <begin position="104"/>
        <end position="123"/>
    </location>
</feature>
<keyword evidence="3" id="KW-1185">Reference proteome</keyword>
<keyword evidence="1" id="KW-1133">Transmembrane helix</keyword>
<gene>
    <name evidence="2" type="ORF">GA0111570_10599</name>
</gene>